<dbReference type="Proteomes" id="UP000644507">
    <property type="component" value="Unassembled WGS sequence"/>
</dbReference>
<reference evidence="2" key="1">
    <citation type="journal article" date="2014" name="Int. J. Syst. Evol. Microbiol.">
        <title>Complete genome sequence of Corynebacterium casei LMG S-19264T (=DSM 44701T), isolated from a smear-ripened cheese.</title>
        <authorList>
            <consortium name="US DOE Joint Genome Institute (JGI-PGF)"/>
            <person name="Walter F."/>
            <person name="Albersmeier A."/>
            <person name="Kalinowski J."/>
            <person name="Ruckert C."/>
        </authorList>
    </citation>
    <scope>NUCLEOTIDE SEQUENCE</scope>
    <source>
        <strain evidence="2">KCTC 12988</strain>
    </source>
</reference>
<dbReference type="Pfam" id="PF03473">
    <property type="entry name" value="MOSC"/>
    <property type="match status" value="1"/>
</dbReference>
<dbReference type="SUPFAM" id="SSF50800">
    <property type="entry name" value="PK beta-barrel domain-like"/>
    <property type="match status" value="1"/>
</dbReference>
<proteinExistence type="predicted"/>
<reference evidence="2" key="2">
    <citation type="submission" date="2020-09" db="EMBL/GenBank/DDBJ databases">
        <authorList>
            <person name="Sun Q."/>
            <person name="Kim S."/>
        </authorList>
    </citation>
    <scope>NUCLEOTIDE SEQUENCE</scope>
    <source>
        <strain evidence="2">KCTC 12988</strain>
    </source>
</reference>
<dbReference type="GO" id="GO:0030170">
    <property type="term" value="F:pyridoxal phosphate binding"/>
    <property type="evidence" value="ECO:0007669"/>
    <property type="project" value="InterPro"/>
</dbReference>
<keyword evidence="3" id="KW-1185">Reference proteome</keyword>
<gene>
    <name evidence="2" type="ORF">GCM10007100_14970</name>
</gene>
<dbReference type="InterPro" id="IPR005302">
    <property type="entry name" value="MoCF_Sase_C"/>
</dbReference>
<dbReference type="GO" id="GO:0003824">
    <property type="term" value="F:catalytic activity"/>
    <property type="evidence" value="ECO:0007669"/>
    <property type="project" value="InterPro"/>
</dbReference>
<name>A0A918TIT8_9BACT</name>
<protein>
    <recommendedName>
        <fullName evidence="1">MOSC domain-containing protein</fullName>
    </recommendedName>
</protein>
<dbReference type="PANTHER" id="PTHR36930">
    <property type="entry name" value="METAL-SULFUR CLUSTER BIOSYNTHESIS PROTEINS YUAD-RELATED"/>
    <property type="match status" value="1"/>
</dbReference>
<dbReference type="EMBL" id="BMXI01000005">
    <property type="protein sequence ID" value="GHC49974.1"/>
    <property type="molecule type" value="Genomic_DNA"/>
</dbReference>
<dbReference type="PROSITE" id="PS51340">
    <property type="entry name" value="MOSC"/>
    <property type="match status" value="1"/>
</dbReference>
<accession>A0A918TIT8</accession>
<comment type="caution">
    <text evidence="2">The sequence shown here is derived from an EMBL/GenBank/DDBJ whole genome shotgun (WGS) entry which is preliminary data.</text>
</comment>
<evidence type="ECO:0000313" key="2">
    <source>
        <dbReference type="EMBL" id="GHC49974.1"/>
    </source>
</evidence>
<dbReference type="AlphaFoldDB" id="A0A918TIT8"/>
<organism evidence="2 3">
    <name type="scientific">Roseibacillus persicicus</name>
    <dbReference type="NCBI Taxonomy" id="454148"/>
    <lineage>
        <taxon>Bacteria</taxon>
        <taxon>Pseudomonadati</taxon>
        <taxon>Verrucomicrobiota</taxon>
        <taxon>Verrucomicrobiia</taxon>
        <taxon>Verrucomicrobiales</taxon>
        <taxon>Verrucomicrobiaceae</taxon>
        <taxon>Roseibacillus</taxon>
    </lineage>
</organism>
<dbReference type="PANTHER" id="PTHR36930:SF1">
    <property type="entry name" value="MOSC DOMAIN-CONTAINING PROTEIN"/>
    <property type="match status" value="1"/>
</dbReference>
<sequence length="177" mass="19469">MRELGFLYGMKSDGHPLEVKHIFVSPGHDFRGRHGLGREDNGVVDCDEVELVAGSGIVGDRYFNHKEDFKGQITFFEESIWLAVKEKFALPELPASEFRRNVIVSGVDLNSLIGQQFAIGDLEFSGSEEASPCYWMDEACAPGVEEFLRGRGGLRCRILGGGTLAKGTFDLRVLGAV</sequence>
<evidence type="ECO:0000313" key="3">
    <source>
        <dbReference type="Proteomes" id="UP000644507"/>
    </source>
</evidence>
<evidence type="ECO:0000259" key="1">
    <source>
        <dbReference type="PROSITE" id="PS51340"/>
    </source>
</evidence>
<feature type="domain" description="MOSC" evidence="1">
    <location>
        <begin position="44"/>
        <end position="177"/>
    </location>
</feature>
<dbReference type="InterPro" id="IPR052716">
    <property type="entry name" value="MOSC_domain"/>
</dbReference>
<dbReference type="InterPro" id="IPR011037">
    <property type="entry name" value="Pyrv_Knase-like_insert_dom_sf"/>
</dbReference>
<dbReference type="GO" id="GO:0030151">
    <property type="term" value="F:molybdenum ion binding"/>
    <property type="evidence" value="ECO:0007669"/>
    <property type="project" value="InterPro"/>
</dbReference>
<dbReference type="Gene3D" id="2.40.33.20">
    <property type="entry name" value="PK beta-barrel domain-like"/>
    <property type="match status" value="1"/>
</dbReference>